<dbReference type="EMBL" id="AJTX02000003">
    <property type="protein sequence ID" value="KKJ00815.1"/>
    <property type="molecule type" value="Genomic_DNA"/>
</dbReference>
<name>A0A0M2PXD4_PROHO</name>
<keyword evidence="1" id="KW-0472">Membrane</keyword>
<protein>
    <submittedName>
        <fullName evidence="2">Uncharacterized protein</fullName>
    </submittedName>
</protein>
<keyword evidence="1" id="KW-1133">Transmembrane helix</keyword>
<evidence type="ECO:0000313" key="2">
    <source>
        <dbReference type="EMBL" id="KKJ00815.1"/>
    </source>
</evidence>
<proteinExistence type="predicted"/>
<keyword evidence="3" id="KW-1185">Reference proteome</keyword>
<gene>
    <name evidence="2" type="ORF">PROH_06120</name>
</gene>
<feature type="transmembrane region" description="Helical" evidence="1">
    <location>
        <begin position="34"/>
        <end position="54"/>
    </location>
</feature>
<dbReference type="AlphaFoldDB" id="A0A0M2PXD4"/>
<evidence type="ECO:0000313" key="3">
    <source>
        <dbReference type="Proteomes" id="UP000034681"/>
    </source>
</evidence>
<dbReference type="RefSeq" id="WP_016922659.1">
    <property type="nucleotide sequence ID" value="NZ_KB235944.1"/>
</dbReference>
<keyword evidence="1" id="KW-0812">Transmembrane</keyword>
<evidence type="ECO:0000256" key="1">
    <source>
        <dbReference type="SAM" id="Phobius"/>
    </source>
</evidence>
<dbReference type="Proteomes" id="UP000034681">
    <property type="component" value="Unassembled WGS sequence"/>
</dbReference>
<reference evidence="2" key="1">
    <citation type="submission" date="2012-04" db="EMBL/GenBank/DDBJ databases">
        <authorList>
            <person name="Borisov I.G."/>
            <person name="Ivanikova N.V."/>
            <person name="Pinevich A.V."/>
        </authorList>
    </citation>
    <scope>NUCLEOTIDE SEQUENCE</scope>
    <source>
        <strain evidence="2">CALU 1027</strain>
    </source>
</reference>
<feature type="transmembrane region" description="Helical" evidence="1">
    <location>
        <begin position="9"/>
        <end position="28"/>
    </location>
</feature>
<comment type="caution">
    <text evidence="2">The sequence shown here is derived from an EMBL/GenBank/DDBJ whole genome shotgun (WGS) entry which is preliminary data.</text>
</comment>
<accession>A0A0M2PXD4</accession>
<organism evidence="2 3">
    <name type="scientific">Prochlorothrix hollandica PCC 9006 = CALU 1027</name>
    <dbReference type="NCBI Taxonomy" id="317619"/>
    <lineage>
        <taxon>Bacteria</taxon>
        <taxon>Bacillati</taxon>
        <taxon>Cyanobacteriota</taxon>
        <taxon>Cyanophyceae</taxon>
        <taxon>Prochlorotrichales</taxon>
        <taxon>Prochlorotrichaceae</taxon>
        <taxon>Prochlorothrix</taxon>
    </lineage>
</organism>
<sequence>MEFFTQPRIALFITGLLVTLLIYALRVIGILSFLPGLVLIGLVVFDFLLLILALNPPRRFW</sequence>